<dbReference type="OrthoDB" id="17458at2759"/>
<dbReference type="InterPro" id="IPR013784">
    <property type="entry name" value="Carb-bd-like_fold"/>
</dbReference>
<evidence type="ECO:0000256" key="1">
    <source>
        <dbReference type="SAM" id="MobiDB-lite"/>
    </source>
</evidence>
<proteinExistence type="predicted"/>
<sequence length="787" mass="86893">MAYRLEVHCDSTGVGDQLAVVGSGSELGSWDPCKAIRLETSATAFPKWAAAVPAALLSCDFKFIIVRADGQTAWEELQNRNWKQRALGAAPGAVLSSAFNVDELQVRQPHVDLQRTETYRTDPGRAISFKATVSVSQVPHLGQTDLKRDLWWSQEDAGGLAGARRRPMKKKALICLAFAVPMLFRVTGPYTFVRYASPSLQLRCSCVARAANSKKQPHPANVEGTFYVDHTCIDCDTCRWMAPGTFGRTTHAPGGQSYVYQQPEGTPEVDAAVQAMISCPTGSIRTSTPLTKTKDVLDTFPILVDERLPQVFHLGYHSPKSFGAASYFLKGGTDKSPYNVMYDSPRYSSRLANLLEAAGGVQLMVLSHKDDVADHERWKERFPAMTRVMHQQDVRGPSSWPYIDMTGIEMQLDGDGPWQLEEGLKVVYTPGHSAGSITLIADATRTGGDGVAFTGDHLALNGRLGRLDGFARYSDDTSQQADSIQKLAEEEVLWILPGHGRRIRFEDPTSRERELQRAAQEYRDDPRGQGAPGPLYQDFQEFLKVRLALANEYKEAVKHHRLRASGSWDIQDPTLRQESRRGLGLGRIKLRQNNTRAYLAAVVNEQSRQRREANWAPSFQLDDVKLSDVARRISKNDADYSIERALKDHDAVCCPLKLGEPSHVGNRQESAGNESMEQPEQEPNPPASDDSDMGSPQSGGFGMKRVPSVALVDREEAKEDDDDATSSVASSGRQADITKGFGISREMLHDHGLRATGRKDDSVCEANGLGSRRTVSHHDLTNVKSLM</sequence>
<gene>
    <name evidence="3" type="primary">cgt</name>
    <name evidence="3" type="ORF">SPIL2461_LOCUS8258</name>
</gene>
<evidence type="ECO:0000313" key="4">
    <source>
        <dbReference type="Proteomes" id="UP000649617"/>
    </source>
</evidence>
<dbReference type="Gene3D" id="3.30.70.20">
    <property type="match status" value="1"/>
</dbReference>
<dbReference type="SUPFAM" id="SSF49452">
    <property type="entry name" value="Starch-binding domain-like"/>
    <property type="match status" value="1"/>
</dbReference>
<feature type="region of interest" description="Disordered" evidence="1">
    <location>
        <begin position="659"/>
        <end position="743"/>
    </location>
</feature>
<comment type="caution">
    <text evidence="3">The sequence shown here is derived from an EMBL/GenBank/DDBJ whole genome shotgun (WGS) entry which is preliminary data.</text>
</comment>
<dbReference type="Pfam" id="PF00686">
    <property type="entry name" value="CBM_20"/>
    <property type="match status" value="1"/>
</dbReference>
<dbReference type="CDD" id="cd05467">
    <property type="entry name" value="CBM20"/>
    <property type="match status" value="1"/>
</dbReference>
<dbReference type="InterPro" id="IPR001279">
    <property type="entry name" value="Metallo-B-lactamas"/>
</dbReference>
<evidence type="ECO:0000259" key="2">
    <source>
        <dbReference type="PROSITE" id="PS51166"/>
    </source>
</evidence>
<keyword evidence="4" id="KW-1185">Reference proteome</keyword>
<dbReference type="InterPro" id="IPR013783">
    <property type="entry name" value="Ig-like_fold"/>
</dbReference>
<dbReference type="GO" id="GO:2001070">
    <property type="term" value="F:starch binding"/>
    <property type="evidence" value="ECO:0007669"/>
    <property type="project" value="InterPro"/>
</dbReference>
<dbReference type="Proteomes" id="UP000649617">
    <property type="component" value="Unassembled WGS sequence"/>
</dbReference>
<reference evidence="3" key="1">
    <citation type="submission" date="2021-02" db="EMBL/GenBank/DDBJ databases">
        <authorList>
            <person name="Dougan E. K."/>
            <person name="Rhodes N."/>
            <person name="Thang M."/>
            <person name="Chan C."/>
        </authorList>
    </citation>
    <scope>NUCLEOTIDE SEQUENCE</scope>
</reference>
<dbReference type="PROSITE" id="PS51166">
    <property type="entry name" value="CBM20"/>
    <property type="match status" value="1"/>
</dbReference>
<feature type="domain" description="CBM20" evidence="2">
    <location>
        <begin position="1"/>
        <end position="101"/>
    </location>
</feature>
<dbReference type="InterPro" id="IPR036866">
    <property type="entry name" value="RibonucZ/Hydroxyglut_hydro"/>
</dbReference>
<organism evidence="3 4">
    <name type="scientific">Symbiodinium pilosum</name>
    <name type="common">Dinoflagellate</name>
    <dbReference type="NCBI Taxonomy" id="2952"/>
    <lineage>
        <taxon>Eukaryota</taxon>
        <taxon>Sar</taxon>
        <taxon>Alveolata</taxon>
        <taxon>Dinophyceae</taxon>
        <taxon>Suessiales</taxon>
        <taxon>Symbiodiniaceae</taxon>
        <taxon>Symbiodinium</taxon>
    </lineage>
</organism>
<dbReference type="SMART" id="SM01065">
    <property type="entry name" value="CBM_2"/>
    <property type="match status" value="1"/>
</dbReference>
<dbReference type="EMBL" id="CAJNIZ010013370">
    <property type="protein sequence ID" value="CAE7347877.1"/>
    <property type="molecule type" value="Genomic_DNA"/>
</dbReference>
<dbReference type="SUPFAM" id="SSF56281">
    <property type="entry name" value="Metallo-hydrolase/oxidoreductase"/>
    <property type="match status" value="1"/>
</dbReference>
<dbReference type="PANTHER" id="PTHR42773:SF1">
    <property type="entry name" value="METALLO-BETA-LACTAMASE FAMILY PROTEIN"/>
    <property type="match status" value="1"/>
</dbReference>
<feature type="compositionally biased region" description="Basic and acidic residues" evidence="1">
    <location>
        <begin position="508"/>
        <end position="527"/>
    </location>
</feature>
<dbReference type="Gene3D" id="2.60.40.10">
    <property type="entry name" value="Immunoglobulins"/>
    <property type="match status" value="1"/>
</dbReference>
<accession>A0A812PBH6</accession>
<feature type="region of interest" description="Disordered" evidence="1">
    <location>
        <begin position="508"/>
        <end position="532"/>
    </location>
</feature>
<name>A0A812PBH6_SYMPI</name>
<dbReference type="PANTHER" id="PTHR42773">
    <property type="entry name" value="METALLO-BETA-LACTAMASE-RELATED"/>
    <property type="match status" value="1"/>
</dbReference>
<dbReference type="Pfam" id="PF13370">
    <property type="entry name" value="Fer4_13"/>
    <property type="match status" value="1"/>
</dbReference>
<feature type="compositionally biased region" description="Polar residues" evidence="1">
    <location>
        <begin position="665"/>
        <end position="678"/>
    </location>
</feature>
<dbReference type="AlphaFoldDB" id="A0A812PBH6"/>
<dbReference type="InterPro" id="IPR002044">
    <property type="entry name" value="CBM20"/>
</dbReference>
<dbReference type="SMART" id="SM00849">
    <property type="entry name" value="Lactamase_B"/>
    <property type="match status" value="1"/>
</dbReference>
<evidence type="ECO:0000313" key="3">
    <source>
        <dbReference type="EMBL" id="CAE7347877.1"/>
    </source>
</evidence>
<dbReference type="Gene3D" id="3.60.15.10">
    <property type="entry name" value="Ribonuclease Z/Hydroxyacylglutathione hydrolase-like"/>
    <property type="match status" value="1"/>
</dbReference>
<protein>
    <submittedName>
        <fullName evidence="3">Cgt protein</fullName>
    </submittedName>
</protein>